<feature type="domain" description="Quercetin 2,3-dioxygenase C-terminal cupin" evidence="4">
    <location>
        <begin position="188"/>
        <end position="266"/>
    </location>
</feature>
<dbReference type="InterPro" id="IPR041602">
    <property type="entry name" value="Quercetinase_C"/>
</dbReference>
<dbReference type="GO" id="GO:0008127">
    <property type="term" value="F:quercetin 2,3-dioxygenase activity"/>
    <property type="evidence" value="ECO:0007669"/>
    <property type="project" value="UniProtKB-EC"/>
</dbReference>
<dbReference type="InterPro" id="IPR012093">
    <property type="entry name" value="Pirin"/>
</dbReference>
<evidence type="ECO:0000313" key="5">
    <source>
        <dbReference type="EMBL" id="CAB3775594.1"/>
    </source>
</evidence>
<proteinExistence type="inferred from homology"/>
<gene>
    <name evidence="5" type="primary">yhhW_1</name>
    <name evidence="5" type="ORF">LMG28614_00029</name>
</gene>
<evidence type="ECO:0000313" key="6">
    <source>
        <dbReference type="Proteomes" id="UP000494365"/>
    </source>
</evidence>
<dbReference type="Pfam" id="PF17954">
    <property type="entry name" value="Pirin_C_2"/>
    <property type="match status" value="1"/>
</dbReference>
<dbReference type="Proteomes" id="UP000494365">
    <property type="component" value="Unassembled WGS sequence"/>
</dbReference>
<protein>
    <submittedName>
        <fullName evidence="5">Quercetin 2,3-dioxygenase</fullName>
        <ecNumber evidence="5">1.13.11.24</ecNumber>
    </submittedName>
</protein>
<sequence length="270" mass="29155">MIVAHIAFGHGLNHHGSQWPSIWRLSMFGQKGKGSEMLVHRRWDSLGSADLGWLRAKHHFAVSADDNPEHGALDPLIVWNDDEIAVGGGFPMHGHRDVEIITYVRQGVVGHCDTLGSEGTINAGDVQVMSAGTGIRHSEFNKSDVPLKLYQIWLLPRVAGGAPRWDTKPFPRNDRSGRFVVLASGFPEDEGALPIRADARLLCATLKAGESIRQDLSSSSCAYLTVASGRIEINGESMGSLDGAAITQVQAVDITALEDSELVMVDTGKV</sequence>
<keyword evidence="5" id="KW-0560">Oxidoreductase</keyword>
<dbReference type="PANTHER" id="PTHR43212">
    <property type="entry name" value="QUERCETIN 2,3-DIOXYGENASE"/>
    <property type="match status" value="1"/>
</dbReference>
<evidence type="ECO:0000256" key="1">
    <source>
        <dbReference type="ARBA" id="ARBA00008416"/>
    </source>
</evidence>
<feature type="domain" description="Pirin N-terminal" evidence="3">
    <location>
        <begin position="51"/>
        <end position="154"/>
    </location>
</feature>
<keyword evidence="5" id="KW-0223">Dioxygenase</keyword>
<dbReference type="PANTHER" id="PTHR43212:SF3">
    <property type="entry name" value="QUERCETIN 2,3-DIOXYGENASE"/>
    <property type="match status" value="1"/>
</dbReference>
<reference evidence="5 6" key="1">
    <citation type="submission" date="2020-04" db="EMBL/GenBank/DDBJ databases">
        <authorList>
            <person name="De Canck E."/>
        </authorList>
    </citation>
    <scope>NUCLEOTIDE SEQUENCE [LARGE SCALE GENOMIC DNA]</scope>
    <source>
        <strain evidence="5 6">LMG 28614</strain>
    </source>
</reference>
<dbReference type="SUPFAM" id="SSF51182">
    <property type="entry name" value="RmlC-like cupins"/>
    <property type="match status" value="1"/>
</dbReference>
<keyword evidence="6" id="KW-1185">Reference proteome</keyword>
<evidence type="ECO:0000259" key="3">
    <source>
        <dbReference type="Pfam" id="PF02678"/>
    </source>
</evidence>
<evidence type="ECO:0000259" key="4">
    <source>
        <dbReference type="Pfam" id="PF17954"/>
    </source>
</evidence>
<dbReference type="EC" id="1.13.11.24" evidence="5"/>
<dbReference type="InterPro" id="IPR003829">
    <property type="entry name" value="Pirin_N_dom"/>
</dbReference>
<organism evidence="5 6">
    <name type="scientific">Paraburkholderia ultramafica</name>
    <dbReference type="NCBI Taxonomy" id="1544867"/>
    <lineage>
        <taxon>Bacteria</taxon>
        <taxon>Pseudomonadati</taxon>
        <taxon>Pseudomonadota</taxon>
        <taxon>Betaproteobacteria</taxon>
        <taxon>Burkholderiales</taxon>
        <taxon>Burkholderiaceae</taxon>
        <taxon>Paraburkholderia</taxon>
    </lineage>
</organism>
<dbReference type="Gene3D" id="2.60.120.10">
    <property type="entry name" value="Jelly Rolls"/>
    <property type="match status" value="2"/>
</dbReference>
<evidence type="ECO:0000256" key="2">
    <source>
        <dbReference type="RuleBase" id="RU003457"/>
    </source>
</evidence>
<dbReference type="Pfam" id="PF02678">
    <property type="entry name" value="Pirin"/>
    <property type="match status" value="1"/>
</dbReference>
<dbReference type="EMBL" id="CADIKK010000001">
    <property type="protein sequence ID" value="CAB3775594.1"/>
    <property type="molecule type" value="Genomic_DNA"/>
</dbReference>
<name>A0A6S7AWB4_9BURK</name>
<comment type="similarity">
    <text evidence="1 2">Belongs to the pirin family.</text>
</comment>
<dbReference type="AlphaFoldDB" id="A0A6S7AWB4"/>
<dbReference type="InterPro" id="IPR014710">
    <property type="entry name" value="RmlC-like_jellyroll"/>
</dbReference>
<accession>A0A6S7AWB4</accession>
<dbReference type="InterPro" id="IPR011051">
    <property type="entry name" value="RmlC_Cupin_sf"/>
</dbReference>